<dbReference type="SUPFAM" id="SSF49303">
    <property type="entry name" value="beta-Galactosidase/glucuronidase domain"/>
    <property type="match status" value="1"/>
</dbReference>
<feature type="domain" description="DUF4982" evidence="8">
    <location>
        <begin position="628"/>
        <end position="684"/>
    </location>
</feature>
<comment type="caution">
    <text evidence="10">The sequence shown here is derived from an EMBL/GenBank/DDBJ whole genome shotgun (WGS) entry which is preliminary data.</text>
</comment>
<gene>
    <name evidence="10" type="primary">bga</name>
    <name evidence="10" type="ORF">PRLR5076_04310</name>
</gene>
<dbReference type="SUPFAM" id="SSF49785">
    <property type="entry name" value="Galactose-binding domain-like"/>
    <property type="match status" value="1"/>
</dbReference>
<evidence type="ECO:0000313" key="10">
    <source>
        <dbReference type="EMBL" id="GJG57580.1"/>
    </source>
</evidence>
<dbReference type="InterPro" id="IPR023232">
    <property type="entry name" value="Glyco_hydro_2_AS"/>
</dbReference>
<keyword evidence="3" id="KW-0326">Glycosidase</keyword>
<dbReference type="Pfam" id="PF00703">
    <property type="entry name" value="Glyco_hydro_2"/>
    <property type="match status" value="1"/>
</dbReference>
<protein>
    <submittedName>
        <fullName evidence="10">Beta-galactosidase</fullName>
    </submittedName>
</protein>
<keyword evidence="11" id="KW-1185">Reference proteome</keyword>
<dbReference type="InterPro" id="IPR017853">
    <property type="entry name" value="GH"/>
</dbReference>
<dbReference type="SUPFAM" id="SSF51445">
    <property type="entry name" value="(Trans)glycosidases"/>
    <property type="match status" value="1"/>
</dbReference>
<dbReference type="PANTHER" id="PTHR42732">
    <property type="entry name" value="BETA-GALACTOSIDASE"/>
    <property type="match status" value="1"/>
</dbReference>
<feature type="chain" id="PRO_5040292151" evidence="4">
    <location>
        <begin position="20"/>
        <end position="811"/>
    </location>
</feature>
<dbReference type="InterPro" id="IPR006102">
    <property type="entry name" value="Ig-like_GH2"/>
</dbReference>
<dbReference type="InterPro" id="IPR006101">
    <property type="entry name" value="Glyco_hydro_2"/>
</dbReference>
<organism evidence="10 11">
    <name type="scientific">Prevotella lacticifex</name>
    <dbReference type="NCBI Taxonomy" id="2854755"/>
    <lineage>
        <taxon>Bacteria</taxon>
        <taxon>Pseudomonadati</taxon>
        <taxon>Bacteroidota</taxon>
        <taxon>Bacteroidia</taxon>
        <taxon>Bacteroidales</taxon>
        <taxon>Prevotellaceae</taxon>
        <taxon>Prevotella</taxon>
    </lineage>
</organism>
<dbReference type="Proteomes" id="UP000825483">
    <property type="component" value="Unassembled WGS sequence"/>
</dbReference>
<dbReference type="AlphaFoldDB" id="A0A9R1C7R8"/>
<dbReference type="InterPro" id="IPR051913">
    <property type="entry name" value="GH2_Domain-Containing"/>
</dbReference>
<dbReference type="InterPro" id="IPR036156">
    <property type="entry name" value="Beta-gal/glucu_dom_sf"/>
</dbReference>
<dbReference type="Gene3D" id="2.60.120.260">
    <property type="entry name" value="Galactose-binding domain-like"/>
    <property type="match status" value="1"/>
</dbReference>
<feature type="domain" description="Glycoside hydrolase family 2" evidence="9">
    <location>
        <begin position="698"/>
        <end position="806"/>
    </location>
</feature>
<sequence>MKKVILFILLFLSITAARGQSVRESIRLDDGWKFAFGYAGDATKDFGCGTEYFNYLTKANSIHNTGPYSPKFDDSGWKAVRLPHDWAASLPYDSSASKSHGYKTVGYKYPATSVGWYRKTLHIDKSDFGKRLSLRFDGIFRAAQVWFNGMYMGTEPSGYASQIYDITDYANYGGDNTICVRADASMEEGWFYEGAGIYRDAWLDKRAPVAVADYGTFVHANISKPYDKAVVVVETEVNNSSLDNVECTVSQTLMDADGNIVAKSGDKPLSMRAKDNAKCVQSLALNNPHLWSPTTPYIYNVKTTVKRDGRIVDEYTTPTGIREIVFDAHKGLLVNGVQTKIKGVNMHQDHAGVGSAVPEALMEYRIKRLKDLGCNAYRASHNPMSPALLDICDREGIMAIDENRLMGTNTEHIRLLENMIKRDRNHPSVILWSDGNEEWGLENNDMGRRVAASMRAYTHLLDSTRHSTVANAGGSELIKELDVVGYNYIVQNDVMNRHNQHPEWKITGTEETTGCGTRGIYEFMTPEETGAGRMASKNRRGVDGFMNVIERGWQFYDSHDWASGLFYWTGFDYRGEPDPLVYPAVGSQFGILDYCGFPKNEAWYLKSWWTNEDVLHVFPHWNLHGHEGEKISLWVYSNCDEVQLTVNGHNLGRKPMPRNGHLEWTAVYHPGKVVAKGYRHGKLVKTDIIETTGKAAALRTEADRVQIAADGRDVAVVNVSVRDAKGRVVPDACGKLTFSIVGEGRIIGVGNGDPAYHGIDHPTDIDCKQMTIPAFNGYAQVLVQSTKTAGRITLNCQSEGLASSAVKLLTQ</sequence>
<dbReference type="InterPro" id="IPR006103">
    <property type="entry name" value="Glyco_hydro_2_cat"/>
</dbReference>
<dbReference type="PANTHER" id="PTHR42732:SF1">
    <property type="entry name" value="BETA-MANNOSIDASE"/>
    <property type="match status" value="1"/>
</dbReference>
<feature type="domain" description="Glycoside hydrolase family 2 catalytic" evidence="6">
    <location>
        <begin position="330"/>
        <end position="487"/>
    </location>
</feature>
<feature type="domain" description="Glycosyl hydrolases family 2 sugar binding" evidence="7">
    <location>
        <begin position="113"/>
        <end position="203"/>
    </location>
</feature>
<feature type="signal peptide" evidence="4">
    <location>
        <begin position="1"/>
        <end position="19"/>
    </location>
</feature>
<evidence type="ECO:0000259" key="6">
    <source>
        <dbReference type="Pfam" id="PF02836"/>
    </source>
</evidence>
<dbReference type="PROSITE" id="PS00608">
    <property type="entry name" value="GLYCOSYL_HYDROL_F2_2"/>
    <property type="match status" value="1"/>
</dbReference>
<dbReference type="GO" id="GO:0005975">
    <property type="term" value="P:carbohydrate metabolic process"/>
    <property type="evidence" value="ECO:0007669"/>
    <property type="project" value="InterPro"/>
</dbReference>
<dbReference type="GO" id="GO:0004553">
    <property type="term" value="F:hydrolase activity, hydrolyzing O-glycosyl compounds"/>
    <property type="evidence" value="ECO:0007669"/>
    <property type="project" value="InterPro"/>
</dbReference>
<dbReference type="InterPro" id="IPR048230">
    <property type="entry name" value="GalA-like"/>
</dbReference>
<dbReference type="InterPro" id="IPR040605">
    <property type="entry name" value="Glyco_hydro2_dom5"/>
</dbReference>
<reference evidence="10" key="1">
    <citation type="journal article" date="2022" name="Int. J. Syst. Evol. Microbiol.">
        <title>Prevotella lacticifex sp. nov., isolated from the rumen of cows.</title>
        <authorList>
            <person name="Shinkai T."/>
            <person name="Ikeyama N."/>
            <person name="Kumagai M."/>
            <person name="Ohmori H."/>
            <person name="Sakamoto M."/>
            <person name="Ohkuma M."/>
            <person name="Mitsumori M."/>
        </authorList>
    </citation>
    <scope>NUCLEOTIDE SEQUENCE</scope>
    <source>
        <strain evidence="10">R5076</strain>
    </source>
</reference>
<dbReference type="InterPro" id="IPR006104">
    <property type="entry name" value="Glyco_hydro_2_N"/>
</dbReference>
<dbReference type="InterPro" id="IPR013783">
    <property type="entry name" value="Ig-like_fold"/>
</dbReference>
<dbReference type="Gene3D" id="3.20.20.80">
    <property type="entry name" value="Glycosidases"/>
    <property type="match status" value="1"/>
</dbReference>
<dbReference type="EMBL" id="BPUB01000001">
    <property type="protein sequence ID" value="GJG57580.1"/>
    <property type="molecule type" value="Genomic_DNA"/>
</dbReference>
<dbReference type="Pfam" id="PF16355">
    <property type="entry name" value="DUF4982"/>
    <property type="match status" value="1"/>
</dbReference>
<dbReference type="Pfam" id="PF02837">
    <property type="entry name" value="Glyco_hydro_2_N"/>
    <property type="match status" value="1"/>
</dbReference>
<comment type="similarity">
    <text evidence="1">Belongs to the glycosyl hydrolase 2 family.</text>
</comment>
<evidence type="ECO:0000259" key="7">
    <source>
        <dbReference type="Pfam" id="PF02837"/>
    </source>
</evidence>
<name>A0A9R1C7R8_9BACT</name>
<evidence type="ECO:0000259" key="5">
    <source>
        <dbReference type="Pfam" id="PF00703"/>
    </source>
</evidence>
<dbReference type="PRINTS" id="PR00132">
    <property type="entry name" value="GLHYDRLASE2"/>
</dbReference>
<dbReference type="InterPro" id="IPR008979">
    <property type="entry name" value="Galactose-bd-like_sf"/>
</dbReference>
<evidence type="ECO:0000313" key="11">
    <source>
        <dbReference type="Proteomes" id="UP000825483"/>
    </source>
</evidence>
<evidence type="ECO:0000256" key="2">
    <source>
        <dbReference type="ARBA" id="ARBA00022801"/>
    </source>
</evidence>
<evidence type="ECO:0000256" key="4">
    <source>
        <dbReference type="SAM" id="SignalP"/>
    </source>
</evidence>
<dbReference type="Pfam" id="PF02836">
    <property type="entry name" value="Glyco_hydro_2_C"/>
    <property type="match status" value="1"/>
</dbReference>
<keyword evidence="2" id="KW-0378">Hydrolase</keyword>
<dbReference type="InterPro" id="IPR032311">
    <property type="entry name" value="DUF4982"/>
</dbReference>
<dbReference type="NCBIfam" id="NF041462">
    <property type="entry name" value="GalA"/>
    <property type="match status" value="1"/>
</dbReference>
<evidence type="ECO:0000259" key="8">
    <source>
        <dbReference type="Pfam" id="PF16355"/>
    </source>
</evidence>
<dbReference type="GeneID" id="72468484"/>
<dbReference type="RefSeq" id="WP_223929496.1">
    <property type="nucleotide sequence ID" value="NZ_BPTU01000003.1"/>
</dbReference>
<keyword evidence="4" id="KW-0732">Signal</keyword>
<proteinExistence type="inferred from homology"/>
<dbReference type="Gene3D" id="2.60.40.10">
    <property type="entry name" value="Immunoglobulins"/>
    <property type="match status" value="3"/>
</dbReference>
<evidence type="ECO:0000256" key="3">
    <source>
        <dbReference type="ARBA" id="ARBA00023295"/>
    </source>
</evidence>
<accession>A0A9R1C7R8</accession>
<dbReference type="Pfam" id="PF18565">
    <property type="entry name" value="Glyco_hydro2_C5"/>
    <property type="match status" value="1"/>
</dbReference>
<evidence type="ECO:0000259" key="9">
    <source>
        <dbReference type="Pfam" id="PF18565"/>
    </source>
</evidence>
<evidence type="ECO:0000256" key="1">
    <source>
        <dbReference type="ARBA" id="ARBA00007401"/>
    </source>
</evidence>
<feature type="domain" description="Glycoside hydrolase family 2 immunoglobulin-like beta-sandwich" evidence="5">
    <location>
        <begin position="216"/>
        <end position="322"/>
    </location>
</feature>